<comment type="caution">
    <text evidence="1">The sequence shown here is derived from an EMBL/GenBank/DDBJ whole genome shotgun (WGS) entry which is preliminary data.</text>
</comment>
<reference evidence="1 2" key="1">
    <citation type="submission" date="2017-09" db="EMBL/GenBank/DDBJ databases">
        <title>Depth-based differentiation of microbial function through sediment-hosted aquifers and enrichment of novel symbionts in the deep terrestrial subsurface.</title>
        <authorList>
            <person name="Probst A.J."/>
            <person name="Ladd B."/>
            <person name="Jarett J.K."/>
            <person name="Geller-Mcgrath D.E."/>
            <person name="Sieber C.M."/>
            <person name="Emerson J.B."/>
            <person name="Anantharaman K."/>
            <person name="Thomas B.C."/>
            <person name="Malmstrom R."/>
            <person name="Stieglmeier M."/>
            <person name="Klingl A."/>
            <person name="Woyke T."/>
            <person name="Ryan C.M."/>
            <person name="Banfield J.F."/>
        </authorList>
    </citation>
    <scope>NUCLEOTIDE SEQUENCE [LARGE SCALE GENOMIC DNA]</scope>
    <source>
        <strain evidence="1">CG22_combo_CG10-13_8_21_14_all_39_9</strain>
    </source>
</reference>
<gene>
    <name evidence="1" type="ORF">COW86_03415</name>
</gene>
<evidence type="ECO:0000313" key="2">
    <source>
        <dbReference type="Proteomes" id="UP000230159"/>
    </source>
</evidence>
<protein>
    <submittedName>
        <fullName evidence="1">Uncharacterized protein</fullName>
    </submittedName>
</protein>
<organism evidence="1 2">
    <name type="scientific">Candidatus Kuenenbacteria bacterium CG22_combo_CG10-13_8_21_14_all_39_9</name>
    <dbReference type="NCBI Taxonomy" id="1974621"/>
    <lineage>
        <taxon>Bacteria</taxon>
        <taxon>Candidatus Kueneniibacteriota</taxon>
    </lineage>
</organism>
<dbReference type="Proteomes" id="UP000230159">
    <property type="component" value="Unassembled WGS sequence"/>
</dbReference>
<sequence>MYLKDKQAYWQWYNIVTGRTSENICAIIKDEFSVHYVFVKTGNEKLKNNLEQDNLCQLVYEDSDGFIYKIN</sequence>
<dbReference type="EMBL" id="PCTN01000147">
    <property type="protein sequence ID" value="PIP75502.1"/>
    <property type="molecule type" value="Genomic_DNA"/>
</dbReference>
<name>A0A2H0D033_9BACT</name>
<accession>A0A2H0D033</accession>
<dbReference type="AlphaFoldDB" id="A0A2H0D033"/>
<evidence type="ECO:0000313" key="1">
    <source>
        <dbReference type="EMBL" id="PIP75502.1"/>
    </source>
</evidence>
<proteinExistence type="predicted"/>